<keyword evidence="3" id="KW-1185">Reference proteome</keyword>
<evidence type="ECO:0000313" key="3">
    <source>
        <dbReference type="Proteomes" id="UP001497516"/>
    </source>
</evidence>
<protein>
    <submittedName>
        <fullName evidence="2">Uncharacterized protein</fullName>
    </submittedName>
</protein>
<proteinExistence type="predicted"/>
<dbReference type="Proteomes" id="UP001497516">
    <property type="component" value="Chromosome 8"/>
</dbReference>
<sequence length="92" mass="9725">MSAAAVRPPVAGTPLSQSPPNPSRPTVATKAQLPRRSYPPHRRSFSLDEHRPAPPSQPSRRSPPNPSRPTVATKARAPPSLVSALLSLVLPG</sequence>
<organism evidence="2 3">
    <name type="scientific">Linum trigynum</name>
    <dbReference type="NCBI Taxonomy" id="586398"/>
    <lineage>
        <taxon>Eukaryota</taxon>
        <taxon>Viridiplantae</taxon>
        <taxon>Streptophyta</taxon>
        <taxon>Embryophyta</taxon>
        <taxon>Tracheophyta</taxon>
        <taxon>Spermatophyta</taxon>
        <taxon>Magnoliopsida</taxon>
        <taxon>eudicotyledons</taxon>
        <taxon>Gunneridae</taxon>
        <taxon>Pentapetalae</taxon>
        <taxon>rosids</taxon>
        <taxon>fabids</taxon>
        <taxon>Malpighiales</taxon>
        <taxon>Linaceae</taxon>
        <taxon>Linum</taxon>
    </lineage>
</organism>
<dbReference type="EMBL" id="OZ034821">
    <property type="protein sequence ID" value="CAL1407656.1"/>
    <property type="molecule type" value="Genomic_DNA"/>
</dbReference>
<feature type="compositionally biased region" description="Pro residues" evidence="1">
    <location>
        <begin position="53"/>
        <end position="67"/>
    </location>
</feature>
<accession>A0AAV2GB09</accession>
<evidence type="ECO:0000313" key="2">
    <source>
        <dbReference type="EMBL" id="CAL1407656.1"/>
    </source>
</evidence>
<gene>
    <name evidence="2" type="ORF">LTRI10_LOCUS47310</name>
</gene>
<feature type="region of interest" description="Disordered" evidence="1">
    <location>
        <begin position="1"/>
        <end position="78"/>
    </location>
</feature>
<dbReference type="AlphaFoldDB" id="A0AAV2GB09"/>
<name>A0AAV2GB09_9ROSI</name>
<reference evidence="2 3" key="1">
    <citation type="submission" date="2024-04" db="EMBL/GenBank/DDBJ databases">
        <authorList>
            <person name="Fracassetti M."/>
        </authorList>
    </citation>
    <scope>NUCLEOTIDE SEQUENCE [LARGE SCALE GENOMIC DNA]</scope>
</reference>
<evidence type="ECO:0000256" key="1">
    <source>
        <dbReference type="SAM" id="MobiDB-lite"/>
    </source>
</evidence>